<keyword evidence="2" id="KW-1185">Reference proteome</keyword>
<comment type="caution">
    <text evidence="1">The sequence shown here is derived from an EMBL/GenBank/DDBJ whole genome shotgun (WGS) entry which is preliminary data.</text>
</comment>
<dbReference type="Proteomes" id="UP001150830">
    <property type="component" value="Unassembled WGS sequence"/>
</dbReference>
<evidence type="ECO:0000313" key="2">
    <source>
        <dbReference type="Proteomes" id="UP001150830"/>
    </source>
</evidence>
<dbReference type="PANTHER" id="PTHR20974:SF0">
    <property type="entry name" value="UPF0585 PROTEIN CG18661"/>
    <property type="match status" value="1"/>
</dbReference>
<organism evidence="1 2">
    <name type="scientific">Parathalassolituus penaei</name>
    <dbReference type="NCBI Taxonomy" id="2997323"/>
    <lineage>
        <taxon>Bacteria</taxon>
        <taxon>Pseudomonadati</taxon>
        <taxon>Pseudomonadota</taxon>
        <taxon>Gammaproteobacteria</taxon>
        <taxon>Oceanospirillales</taxon>
        <taxon>Oceanospirillaceae</taxon>
        <taxon>Parathalassolituus</taxon>
    </lineage>
</organism>
<dbReference type="InterPro" id="IPR029063">
    <property type="entry name" value="SAM-dependent_MTases_sf"/>
</dbReference>
<proteinExistence type="predicted"/>
<dbReference type="AlphaFoldDB" id="A0A9X3IU31"/>
<dbReference type="RefSeq" id="WP_283174740.1">
    <property type="nucleotide sequence ID" value="NZ_JAPNOA010000056.1"/>
</dbReference>
<name>A0A9X3IU31_9GAMM</name>
<evidence type="ECO:0000313" key="1">
    <source>
        <dbReference type="EMBL" id="MCY0966534.1"/>
    </source>
</evidence>
<dbReference type="InterPro" id="IPR010342">
    <property type="entry name" value="DUF938"/>
</dbReference>
<dbReference type="Pfam" id="PF06080">
    <property type="entry name" value="DUF938"/>
    <property type="match status" value="1"/>
</dbReference>
<dbReference type="SUPFAM" id="SSF53335">
    <property type="entry name" value="S-adenosyl-L-methionine-dependent methyltransferases"/>
    <property type="match status" value="1"/>
</dbReference>
<dbReference type="PANTHER" id="PTHR20974">
    <property type="entry name" value="UPF0585 PROTEIN CG18661"/>
    <property type="match status" value="1"/>
</dbReference>
<gene>
    <name evidence="1" type="ORF">OUO13_15210</name>
</gene>
<sequence length="216" mass="24325">MATNRADSLPEFQIVNAAELPVSEACLRNRQPIVDVLATELPGRAVVLELASGTGQHAEFITEQLPHLTWQASEVANRMGVLNARRLQSHRDNFLPPLVLDVGQDLWPVKQVDAVFAANLVHCLDWPHVRAMLYGVGRVLRLGGLALFYGPYNYNGEFTSDGNRALDAWVRQEFHPNAGLKDFEQMVLAARREKLRLLKDVAMPANNRMLVFRKYQ</sequence>
<reference evidence="1" key="1">
    <citation type="submission" date="2022-11" db="EMBL/GenBank/DDBJ databases">
        <title>Parathalassolutuus dongxingensis gen. nov., sp. nov., a novel member of family Oceanospirillaceae isolated from a coastal shrimp pond in Guangxi, China.</title>
        <authorList>
            <person name="Chen H."/>
        </authorList>
    </citation>
    <scope>NUCLEOTIDE SEQUENCE</scope>
    <source>
        <strain evidence="1">G-43</strain>
    </source>
</reference>
<accession>A0A9X3IU31</accession>
<protein>
    <submittedName>
        <fullName evidence="1">DUF938 domain-containing protein</fullName>
    </submittedName>
</protein>
<dbReference type="Gene3D" id="3.40.50.150">
    <property type="entry name" value="Vaccinia Virus protein VP39"/>
    <property type="match status" value="1"/>
</dbReference>
<dbReference type="EMBL" id="JAPNOA010000056">
    <property type="protein sequence ID" value="MCY0966534.1"/>
    <property type="molecule type" value="Genomic_DNA"/>
</dbReference>